<keyword evidence="3" id="KW-0904">Protein phosphatase</keyword>
<gene>
    <name evidence="5" type="ORF">LCGC14_0700350</name>
</gene>
<name>A0A0F9QHY9_9ZZZZ</name>
<dbReference type="EMBL" id="LAZR01001493">
    <property type="protein sequence ID" value="KKN43720.1"/>
    <property type="molecule type" value="Genomic_DNA"/>
</dbReference>
<dbReference type="Pfam" id="PF01451">
    <property type="entry name" value="LMWPc"/>
    <property type="match status" value="1"/>
</dbReference>
<proteinExistence type="inferred from homology"/>
<dbReference type="SUPFAM" id="SSF52788">
    <property type="entry name" value="Phosphotyrosine protein phosphatases I"/>
    <property type="match status" value="1"/>
</dbReference>
<organism evidence="5">
    <name type="scientific">marine sediment metagenome</name>
    <dbReference type="NCBI Taxonomy" id="412755"/>
    <lineage>
        <taxon>unclassified sequences</taxon>
        <taxon>metagenomes</taxon>
        <taxon>ecological metagenomes</taxon>
    </lineage>
</organism>
<dbReference type="GO" id="GO:0004725">
    <property type="term" value="F:protein tyrosine phosphatase activity"/>
    <property type="evidence" value="ECO:0007669"/>
    <property type="project" value="InterPro"/>
</dbReference>
<dbReference type="PANTHER" id="PTHR11717">
    <property type="entry name" value="LOW MOLECULAR WEIGHT PROTEIN TYROSINE PHOSPHATASE"/>
    <property type="match status" value="1"/>
</dbReference>
<dbReference type="InterPro" id="IPR017867">
    <property type="entry name" value="Tyr_phospatase_low_mol_wt"/>
</dbReference>
<evidence type="ECO:0000256" key="1">
    <source>
        <dbReference type="ARBA" id="ARBA00011063"/>
    </source>
</evidence>
<protein>
    <recommendedName>
        <fullName evidence="4">Phosphotyrosine protein phosphatase I domain-containing protein</fullName>
    </recommendedName>
</protein>
<dbReference type="InterPro" id="IPR050438">
    <property type="entry name" value="LMW_PTPase"/>
</dbReference>
<reference evidence="5" key="1">
    <citation type="journal article" date="2015" name="Nature">
        <title>Complex archaea that bridge the gap between prokaryotes and eukaryotes.</title>
        <authorList>
            <person name="Spang A."/>
            <person name="Saw J.H."/>
            <person name="Jorgensen S.L."/>
            <person name="Zaremba-Niedzwiedzka K."/>
            <person name="Martijn J."/>
            <person name="Lind A.E."/>
            <person name="van Eijk R."/>
            <person name="Schleper C."/>
            <person name="Guy L."/>
            <person name="Ettema T.J."/>
        </authorList>
    </citation>
    <scope>NUCLEOTIDE SEQUENCE</scope>
</reference>
<dbReference type="InterPro" id="IPR023485">
    <property type="entry name" value="Ptyr_pPase"/>
</dbReference>
<keyword evidence="2" id="KW-0378">Hydrolase</keyword>
<feature type="domain" description="Phosphotyrosine protein phosphatase I" evidence="4">
    <location>
        <begin position="42"/>
        <end position="180"/>
    </location>
</feature>
<sequence>MFREYIMNKFGSKKGLLRYLRDGISCRIGLFRRYTQWETPPERLVFVCQGNICRSALAEWVFKSHSNIEAISLGLNTNTGKGANPRLLKIAYERKNIDLSSHKTMSVKDYVPGAGDVFVCMEASHIKAIESLGYSGPFLLLGSFGKKKTYRIHDPYSANDTFMGKTIDDIVYHTVELAKSLKR</sequence>
<evidence type="ECO:0000256" key="3">
    <source>
        <dbReference type="ARBA" id="ARBA00022912"/>
    </source>
</evidence>
<dbReference type="PRINTS" id="PR00719">
    <property type="entry name" value="LMWPTPASE"/>
</dbReference>
<dbReference type="PANTHER" id="PTHR11717:SF31">
    <property type="entry name" value="LOW MOLECULAR WEIGHT PROTEIN-TYROSINE-PHOSPHATASE ETP-RELATED"/>
    <property type="match status" value="1"/>
</dbReference>
<dbReference type="InterPro" id="IPR036196">
    <property type="entry name" value="Ptyr_pPase_sf"/>
</dbReference>
<comment type="similarity">
    <text evidence="1">Belongs to the low molecular weight phosphotyrosine protein phosphatase family.</text>
</comment>
<comment type="caution">
    <text evidence="5">The sequence shown here is derived from an EMBL/GenBank/DDBJ whole genome shotgun (WGS) entry which is preliminary data.</text>
</comment>
<dbReference type="SMART" id="SM00226">
    <property type="entry name" value="LMWPc"/>
    <property type="match status" value="1"/>
</dbReference>
<evidence type="ECO:0000256" key="2">
    <source>
        <dbReference type="ARBA" id="ARBA00022801"/>
    </source>
</evidence>
<evidence type="ECO:0000313" key="5">
    <source>
        <dbReference type="EMBL" id="KKN43720.1"/>
    </source>
</evidence>
<dbReference type="AlphaFoldDB" id="A0A0F9QHY9"/>
<accession>A0A0F9QHY9</accession>
<dbReference type="Gene3D" id="3.40.50.2300">
    <property type="match status" value="1"/>
</dbReference>
<evidence type="ECO:0000259" key="4">
    <source>
        <dbReference type="SMART" id="SM00226"/>
    </source>
</evidence>